<dbReference type="OrthoDB" id="6513042at2759"/>
<gene>
    <name evidence="9" type="ORF">FNF27_01717</name>
</gene>
<sequence>MAAADVVSAIATAAALCPGSQAIAPVVRHALASPKPANPPPASCAAERGLPSLSASEAAGAADAVADECGLNDGQRAVLQAAAAWFGPAEQSGSPALLVHGAFGAGKSTLVAALVLLLSRILRPDAGRPPLGRVLLAASTNTAVDNVLLGLLRREFRDFSRLGSVRRIARPVLPYVLQNDDSAEAAKRLAADLAEASGAGSATQHGSSGDRAPGGGASPCPASDTVDPAQLTEAMARARRGQSARARLSSSFLVATTCAASSFPLLEGERFDIVLLDESSQMPEPLSLLPLARFGAWRFVALGDPKQLPPTLPSPPLALSGSWGVAARDPANVPAEVTAFERLADGPDASPIHMLRVQYRCHPSIAGIASTIFYGGRVRSGLKAASRAPLLRPLGPVSFLDTEAACSGAPGPASSGRPPSADESAGRSLRNAGEAAVCAELVSHLVCSCGLEPRQVGVICLYKAQAAAISASLAGAATVVADRAARATRAASLVAEEAGAAGDLETAREAELEVDACSLRAARCKLLGEVQVSTVDAFQGAERDVIIVATTRTAVPAGSSGALAFLDDARRTNVAITRARHHLVVAGVPRVIHAAKHWSRIARAAERSGLPWAVAVPARAWGAWQLAATSPPAEVPLAAMGGRTERASASSETTVQTEAGAGRAAAASLGGASPESVPDEAWPREDEQDGSSPLSPAAVDKDRDDEDDEDDHGGGTGADDDDDDDDDEDDDDDDFESTLGSGITDRVAAQALEAAAARARPEAAAPPAKRVSRARQSWAGGDEDFL</sequence>
<dbReference type="Gene3D" id="3.40.50.300">
    <property type="entry name" value="P-loop containing nucleotide triphosphate hydrolases"/>
    <property type="match status" value="2"/>
</dbReference>
<keyword evidence="2" id="KW-0547">Nucleotide-binding</keyword>
<feature type="domain" description="DNA2/NAM7 helicase helicase" evidence="7">
    <location>
        <begin position="237"/>
        <end position="314"/>
    </location>
</feature>
<dbReference type="AlphaFoldDB" id="A0A5A8EG80"/>
<evidence type="ECO:0000256" key="2">
    <source>
        <dbReference type="ARBA" id="ARBA00022741"/>
    </source>
</evidence>
<dbReference type="InterPro" id="IPR041679">
    <property type="entry name" value="DNA2/NAM7-like_C"/>
</dbReference>
<feature type="compositionally biased region" description="Low complexity" evidence="6">
    <location>
        <begin position="748"/>
        <end position="768"/>
    </location>
</feature>
<feature type="compositionally biased region" description="Low complexity" evidence="6">
    <location>
        <begin position="659"/>
        <end position="672"/>
    </location>
</feature>
<feature type="compositionally biased region" description="Acidic residues" evidence="6">
    <location>
        <begin position="718"/>
        <end position="736"/>
    </location>
</feature>
<feature type="region of interest" description="Disordered" evidence="6">
    <location>
        <begin position="197"/>
        <end position="226"/>
    </location>
</feature>
<proteinExistence type="inferred from homology"/>
<evidence type="ECO:0000313" key="9">
    <source>
        <dbReference type="EMBL" id="KAA0176895.1"/>
    </source>
</evidence>
<evidence type="ECO:0000256" key="6">
    <source>
        <dbReference type="SAM" id="MobiDB-lite"/>
    </source>
</evidence>
<name>A0A5A8EG80_CAFRO</name>
<evidence type="ECO:0000259" key="8">
    <source>
        <dbReference type="Pfam" id="PF13087"/>
    </source>
</evidence>
<reference evidence="9 10" key="1">
    <citation type="submission" date="2019-07" db="EMBL/GenBank/DDBJ databases">
        <title>Genomes of Cafeteria roenbergensis.</title>
        <authorList>
            <person name="Fischer M.G."/>
            <person name="Hackl T."/>
            <person name="Roman M."/>
        </authorList>
    </citation>
    <scope>NUCLEOTIDE SEQUENCE [LARGE SCALE GENOMIC DNA]</scope>
    <source>
        <strain evidence="9 10">E4-10P</strain>
    </source>
</reference>
<comment type="caution">
    <text evidence="9">The sequence shown here is derived from an EMBL/GenBank/DDBJ whole genome shotgun (WGS) entry which is preliminary data.</text>
</comment>
<dbReference type="PANTHER" id="PTHR43788">
    <property type="entry name" value="DNA2/NAM7 HELICASE FAMILY MEMBER"/>
    <property type="match status" value="1"/>
</dbReference>
<dbReference type="Proteomes" id="UP000322899">
    <property type="component" value="Unassembled WGS sequence"/>
</dbReference>
<feature type="domain" description="DNA2/NAM7 helicase-like C-terminal" evidence="8">
    <location>
        <begin position="337"/>
        <end position="587"/>
    </location>
</feature>
<evidence type="ECO:0000256" key="1">
    <source>
        <dbReference type="ARBA" id="ARBA00007913"/>
    </source>
</evidence>
<dbReference type="SUPFAM" id="SSF52540">
    <property type="entry name" value="P-loop containing nucleoside triphosphate hydrolases"/>
    <property type="match status" value="1"/>
</dbReference>
<feature type="region of interest" description="Disordered" evidence="6">
    <location>
        <begin position="405"/>
        <end position="426"/>
    </location>
</feature>
<accession>A0A5A8EG80</accession>
<dbReference type="InterPro" id="IPR050534">
    <property type="entry name" value="Coronavir_polyprotein_1ab"/>
</dbReference>
<feature type="compositionally biased region" description="Polar residues" evidence="6">
    <location>
        <begin position="647"/>
        <end position="657"/>
    </location>
</feature>
<feature type="domain" description="DNA2/NAM7 helicase helicase" evidence="7">
    <location>
        <begin position="92"/>
        <end position="166"/>
    </location>
</feature>
<feature type="compositionally biased region" description="Low complexity" evidence="6">
    <location>
        <begin position="405"/>
        <end position="421"/>
    </location>
</feature>
<comment type="similarity">
    <text evidence="1">Belongs to the DNA2/NAM7 helicase family.</text>
</comment>
<dbReference type="PANTHER" id="PTHR43788:SF8">
    <property type="entry name" value="DNA-BINDING PROTEIN SMUBP-2"/>
    <property type="match status" value="1"/>
</dbReference>
<protein>
    <recommendedName>
        <fullName evidence="11">AAA+ ATPase domain-containing protein</fullName>
    </recommendedName>
</protein>
<keyword evidence="3" id="KW-0378">Hydrolase</keyword>
<keyword evidence="4" id="KW-0347">Helicase</keyword>
<dbReference type="Pfam" id="PF13086">
    <property type="entry name" value="AAA_11"/>
    <property type="match status" value="2"/>
</dbReference>
<evidence type="ECO:0000259" key="7">
    <source>
        <dbReference type="Pfam" id="PF13086"/>
    </source>
</evidence>
<dbReference type="GO" id="GO:0043139">
    <property type="term" value="F:5'-3' DNA helicase activity"/>
    <property type="evidence" value="ECO:0007669"/>
    <property type="project" value="TreeGrafter"/>
</dbReference>
<evidence type="ECO:0000313" key="10">
    <source>
        <dbReference type="Proteomes" id="UP000322899"/>
    </source>
</evidence>
<dbReference type="CDD" id="cd18808">
    <property type="entry name" value="SF1_C_Upf1"/>
    <property type="match status" value="1"/>
</dbReference>
<evidence type="ECO:0000256" key="4">
    <source>
        <dbReference type="ARBA" id="ARBA00022806"/>
    </source>
</evidence>
<organism evidence="9 10">
    <name type="scientific">Cafeteria roenbergensis</name>
    <name type="common">Marine flagellate</name>
    <dbReference type="NCBI Taxonomy" id="33653"/>
    <lineage>
        <taxon>Eukaryota</taxon>
        <taxon>Sar</taxon>
        <taxon>Stramenopiles</taxon>
        <taxon>Bigyra</taxon>
        <taxon>Opalozoa</taxon>
        <taxon>Bicosoecida</taxon>
        <taxon>Cafeteriaceae</taxon>
        <taxon>Cafeteria</taxon>
    </lineage>
</organism>
<dbReference type="InterPro" id="IPR027417">
    <property type="entry name" value="P-loop_NTPase"/>
</dbReference>
<dbReference type="InterPro" id="IPR047187">
    <property type="entry name" value="SF1_C_Upf1"/>
</dbReference>
<dbReference type="GO" id="GO:0016787">
    <property type="term" value="F:hydrolase activity"/>
    <property type="evidence" value="ECO:0007669"/>
    <property type="project" value="UniProtKB-KW"/>
</dbReference>
<evidence type="ECO:0008006" key="11">
    <source>
        <dbReference type="Google" id="ProtNLM"/>
    </source>
</evidence>
<dbReference type="InterPro" id="IPR041677">
    <property type="entry name" value="DNA2/NAM7_AAA_11"/>
</dbReference>
<keyword evidence="5" id="KW-0067">ATP-binding</keyword>
<dbReference type="GO" id="GO:0005524">
    <property type="term" value="F:ATP binding"/>
    <property type="evidence" value="ECO:0007669"/>
    <property type="project" value="UniProtKB-KW"/>
</dbReference>
<evidence type="ECO:0000256" key="3">
    <source>
        <dbReference type="ARBA" id="ARBA00022801"/>
    </source>
</evidence>
<dbReference type="Pfam" id="PF13087">
    <property type="entry name" value="AAA_12"/>
    <property type="match status" value="1"/>
</dbReference>
<evidence type="ECO:0000256" key="5">
    <source>
        <dbReference type="ARBA" id="ARBA00022840"/>
    </source>
</evidence>
<feature type="region of interest" description="Disordered" evidence="6">
    <location>
        <begin position="642"/>
        <end position="786"/>
    </location>
</feature>
<dbReference type="EMBL" id="VLTO01000006">
    <property type="protein sequence ID" value="KAA0176895.1"/>
    <property type="molecule type" value="Genomic_DNA"/>
</dbReference>